<dbReference type="AlphaFoldDB" id="A0A6M3X9C6"/>
<dbReference type="EMBL" id="MT143961">
    <property type="protein sequence ID" value="QJH93265.1"/>
    <property type="molecule type" value="Genomic_DNA"/>
</dbReference>
<sequence>MTLQEQRDWQAAMEDASAVMELVHEAVRQDDFDTAAIQAGLEQASRSFYNDELTLMAAAHGCDGRHGQLEDGGIQADIDAEAAADATSIVNTFNYDLAVAIAHIRQEHPRANRYHYARYLSAWNERRAAWKDGQIATMTEGKARNRAQADFLRRNDLRDGKAHLLPVRAVCPICQGLVARGDVPVSVAYANPTPVHVNCPHIWHVDGRELPEDRCALLWMG</sequence>
<reference evidence="1" key="1">
    <citation type="submission" date="2020-03" db="EMBL/GenBank/DDBJ databases">
        <title>The deep terrestrial virosphere.</title>
        <authorList>
            <person name="Holmfeldt K."/>
            <person name="Nilsson E."/>
            <person name="Simone D."/>
            <person name="Lopez-Fernandez M."/>
            <person name="Wu X."/>
            <person name="de Brujin I."/>
            <person name="Lundin D."/>
            <person name="Andersson A."/>
            <person name="Bertilsson S."/>
            <person name="Dopson M."/>
        </authorList>
    </citation>
    <scope>NUCLEOTIDE SEQUENCE</scope>
    <source>
        <strain evidence="1">MM171B04050</strain>
    </source>
</reference>
<proteinExistence type="predicted"/>
<gene>
    <name evidence="1" type="ORF">MM171B04050_0007</name>
</gene>
<protein>
    <submittedName>
        <fullName evidence="1">Uncharacterized protein</fullName>
    </submittedName>
</protein>
<accession>A0A6M3X9C6</accession>
<evidence type="ECO:0000313" key="1">
    <source>
        <dbReference type="EMBL" id="QJH93265.1"/>
    </source>
</evidence>
<name>A0A6M3X9C6_9ZZZZ</name>
<organism evidence="1">
    <name type="scientific">viral metagenome</name>
    <dbReference type="NCBI Taxonomy" id="1070528"/>
    <lineage>
        <taxon>unclassified sequences</taxon>
        <taxon>metagenomes</taxon>
        <taxon>organismal metagenomes</taxon>
    </lineage>
</organism>